<evidence type="ECO:0000313" key="1">
    <source>
        <dbReference type="EMBL" id="KAK4078884.1"/>
    </source>
</evidence>
<protein>
    <submittedName>
        <fullName evidence="1">Uncharacterized protein</fullName>
    </submittedName>
</protein>
<gene>
    <name evidence="1" type="ORF">Purlil1_11822</name>
</gene>
<evidence type="ECO:0000313" key="2">
    <source>
        <dbReference type="Proteomes" id="UP001287286"/>
    </source>
</evidence>
<organism evidence="1 2">
    <name type="scientific">Purpureocillium lilacinum</name>
    <name type="common">Paecilomyces lilacinus</name>
    <dbReference type="NCBI Taxonomy" id="33203"/>
    <lineage>
        <taxon>Eukaryota</taxon>
        <taxon>Fungi</taxon>
        <taxon>Dikarya</taxon>
        <taxon>Ascomycota</taxon>
        <taxon>Pezizomycotina</taxon>
        <taxon>Sordariomycetes</taxon>
        <taxon>Hypocreomycetidae</taxon>
        <taxon>Hypocreales</taxon>
        <taxon>Ophiocordycipitaceae</taxon>
        <taxon>Purpureocillium</taxon>
    </lineage>
</organism>
<comment type="caution">
    <text evidence="1">The sequence shown here is derived from an EMBL/GenBank/DDBJ whole genome shotgun (WGS) entry which is preliminary data.</text>
</comment>
<dbReference type="Proteomes" id="UP001287286">
    <property type="component" value="Unassembled WGS sequence"/>
</dbReference>
<reference evidence="1 2" key="1">
    <citation type="journal article" date="2024" name="Microbiol. Resour. Announc.">
        <title>Genome annotations for the ascomycete fungi Trichoderma harzianum, Trichoderma aggressivum, and Purpureocillium lilacinum.</title>
        <authorList>
            <person name="Beijen E.P.W."/>
            <person name="Ohm R.A."/>
        </authorList>
    </citation>
    <scope>NUCLEOTIDE SEQUENCE [LARGE SCALE GENOMIC DNA]</scope>
    <source>
        <strain evidence="1 2">CBS 150709</strain>
    </source>
</reference>
<proteinExistence type="predicted"/>
<sequence length="350" mass="39023">MHNAQRRLETDLAARNAASDYEKEEKFDVWRFASDPIRRFVYSLSLGLNQARSLGASRRRPLFTSHAVHPRHRWLQDFAPCLRLKATAPGCVLHLEEETREAIPRPTAFFSLRTSHLSPHRAPVTDHGSLIPARLSRGSLGQPPTGAVSGRRPGHSVLLLWTDISLPGRQAVSPDGPPACLPFLPIQPRRGTGQQGDEETTTSTPVAFPAEQAALPRRGNSCCLRLALRSILGAARTIHVYPNGADRVQSITSWAASRRLRAFALALRRVLCGRRAFRQRRRALSDTLRLQPIYLWSHGFHRSGPSYSRRIQVNTAPLASSTSKACRDYCCRLAEWTVVFSTGAKSLHRL</sequence>
<dbReference type="EMBL" id="JAWRVI010000078">
    <property type="protein sequence ID" value="KAK4078884.1"/>
    <property type="molecule type" value="Genomic_DNA"/>
</dbReference>
<accession>A0ABR0BIL6</accession>
<name>A0ABR0BIL6_PURLI</name>
<keyword evidence="2" id="KW-1185">Reference proteome</keyword>